<keyword evidence="1" id="KW-0456">Lyase</keyword>
<name>A0ACC7NV71_9BACL</name>
<protein>
    <submittedName>
        <fullName evidence="1">L-serine ammonia-lyase, iron-sulfur-dependent subunit beta</fullName>
        <ecNumber evidence="1">4.3.1.17</ecNumber>
    </submittedName>
</protein>
<gene>
    <name evidence="1" type="primary">sdaAB</name>
    <name evidence="1" type="ORF">ACI1P1_07225</name>
</gene>
<evidence type="ECO:0000313" key="2">
    <source>
        <dbReference type="Proteomes" id="UP001631969"/>
    </source>
</evidence>
<dbReference type="Proteomes" id="UP001631969">
    <property type="component" value="Unassembled WGS sequence"/>
</dbReference>
<dbReference type="EMBL" id="JBJURJ010000004">
    <property type="protein sequence ID" value="MFM9328070.1"/>
    <property type="molecule type" value="Genomic_DNA"/>
</dbReference>
<comment type="caution">
    <text evidence="1">The sequence shown here is derived from an EMBL/GenBank/DDBJ whole genome shotgun (WGS) entry which is preliminary data.</text>
</comment>
<sequence>MRFKDVFSIIGPSMVGPSSSHTAGAARLGRVARRLHGAPPELAELTLYGSFAATYKGHGTDLALIGGLLDYDTDDARIRDAVALAEQAGMEVRFRTAMLPAGHPNTVSIRVQSADGREDTVTGASIGGGNIEISRVNGFDVRFTADYPTLLVFHRDQRGMVADISRLLSDRGINIGHMNVNRKSRSGDALTVVEMDEPAEPQVLEQLSGLADISRISVVNLRNGNG</sequence>
<evidence type="ECO:0000313" key="1">
    <source>
        <dbReference type="EMBL" id="MFM9328070.1"/>
    </source>
</evidence>
<keyword evidence="2" id="KW-1185">Reference proteome</keyword>
<reference evidence="1" key="1">
    <citation type="submission" date="2024-12" db="EMBL/GenBank/DDBJ databases">
        <authorList>
            <person name="Wu N."/>
        </authorList>
    </citation>
    <scope>NUCLEOTIDE SEQUENCE</scope>
    <source>
        <strain evidence="1">P15</strain>
    </source>
</reference>
<proteinExistence type="predicted"/>
<accession>A0ACC7NV71</accession>
<dbReference type="EC" id="4.3.1.17" evidence="1"/>
<organism evidence="1 2">
    <name type="scientific">Paenibacillus mesotrionivorans</name>
    <dbReference type="NCBI Taxonomy" id="3160968"/>
    <lineage>
        <taxon>Bacteria</taxon>
        <taxon>Bacillati</taxon>
        <taxon>Bacillota</taxon>
        <taxon>Bacilli</taxon>
        <taxon>Bacillales</taxon>
        <taxon>Paenibacillaceae</taxon>
        <taxon>Paenibacillus</taxon>
    </lineage>
</organism>